<keyword evidence="2" id="KW-1185">Reference proteome</keyword>
<name>A0ABR1VNG8_9PEZI</name>
<dbReference type="EMBL" id="JAQQWM010000003">
    <property type="protein sequence ID" value="KAK8072794.1"/>
    <property type="molecule type" value="Genomic_DNA"/>
</dbReference>
<accession>A0ABR1VNG8</accession>
<evidence type="ECO:0000313" key="1">
    <source>
        <dbReference type="EMBL" id="KAK8072794.1"/>
    </source>
</evidence>
<gene>
    <name evidence="1" type="ORF">PG996_006142</name>
</gene>
<comment type="caution">
    <text evidence="1">The sequence shown here is derived from an EMBL/GenBank/DDBJ whole genome shotgun (WGS) entry which is preliminary data.</text>
</comment>
<sequence length="78" mass="8913">MQVRDRIASLLDDLQSWMHTDQDDHTKVAEQMEDALATFQVLLQKEQEDQARNNQTSLDRENGLEATRADLMLAKAAV</sequence>
<dbReference type="Proteomes" id="UP001446871">
    <property type="component" value="Unassembled WGS sequence"/>
</dbReference>
<proteinExistence type="predicted"/>
<organism evidence="1 2">
    <name type="scientific">Apiospora saccharicola</name>
    <dbReference type="NCBI Taxonomy" id="335842"/>
    <lineage>
        <taxon>Eukaryota</taxon>
        <taxon>Fungi</taxon>
        <taxon>Dikarya</taxon>
        <taxon>Ascomycota</taxon>
        <taxon>Pezizomycotina</taxon>
        <taxon>Sordariomycetes</taxon>
        <taxon>Xylariomycetidae</taxon>
        <taxon>Amphisphaeriales</taxon>
        <taxon>Apiosporaceae</taxon>
        <taxon>Apiospora</taxon>
    </lineage>
</organism>
<reference evidence="1 2" key="1">
    <citation type="submission" date="2023-01" db="EMBL/GenBank/DDBJ databases">
        <title>Analysis of 21 Apiospora genomes using comparative genomics revels a genus with tremendous synthesis potential of carbohydrate active enzymes and secondary metabolites.</title>
        <authorList>
            <person name="Sorensen T."/>
        </authorList>
    </citation>
    <scope>NUCLEOTIDE SEQUENCE [LARGE SCALE GENOMIC DNA]</scope>
    <source>
        <strain evidence="1 2">CBS 83171</strain>
    </source>
</reference>
<protein>
    <submittedName>
        <fullName evidence="1">Uncharacterized protein</fullName>
    </submittedName>
</protein>
<evidence type="ECO:0000313" key="2">
    <source>
        <dbReference type="Proteomes" id="UP001446871"/>
    </source>
</evidence>